<name>A0A1G1V5L1_9BACT</name>
<dbReference type="GO" id="GO:0070929">
    <property type="term" value="P:trans-translation"/>
    <property type="evidence" value="ECO:0007669"/>
    <property type="project" value="UniProtKB-UniRule"/>
</dbReference>
<keyword evidence="2 3" id="KW-0694">RNA-binding</keyword>
<evidence type="ECO:0000256" key="2">
    <source>
        <dbReference type="ARBA" id="ARBA00022884"/>
    </source>
</evidence>
<evidence type="ECO:0000313" key="5">
    <source>
        <dbReference type="Proteomes" id="UP000178319"/>
    </source>
</evidence>
<dbReference type="GO" id="GO:0003723">
    <property type="term" value="F:RNA binding"/>
    <property type="evidence" value="ECO:0007669"/>
    <property type="project" value="UniProtKB-UniRule"/>
</dbReference>
<organism evidence="4 5">
    <name type="scientific">Candidatus Blackburnbacteria bacterium RIFCSPHIGHO2_02_FULL_44_20</name>
    <dbReference type="NCBI Taxonomy" id="1797516"/>
    <lineage>
        <taxon>Bacteria</taxon>
        <taxon>Candidatus Blackburniibacteriota</taxon>
    </lineage>
</organism>
<dbReference type="Pfam" id="PF01668">
    <property type="entry name" value="SmpB"/>
    <property type="match status" value="1"/>
</dbReference>
<dbReference type="NCBIfam" id="TIGR00086">
    <property type="entry name" value="smpB"/>
    <property type="match status" value="1"/>
</dbReference>
<proteinExistence type="inferred from homology"/>
<dbReference type="NCBIfam" id="NF003843">
    <property type="entry name" value="PRK05422.1"/>
    <property type="match status" value="1"/>
</dbReference>
<gene>
    <name evidence="3" type="primary">smpB</name>
    <name evidence="4" type="ORF">A3D26_00465</name>
</gene>
<sequence length="146" mass="16559">MKIFNKRARHDYQLYETVEAGVSLLGSEAKSIRNGRGDITSAFARIKDGEAYLVGANIPLHAMSAPQGYDPIRTRKLLLHKSQIVSLGTRMKQQNLLLVPVSVYTKGPLVKLELALARGKKKYEKKEEKKRRDIDREVEIEARGKR</sequence>
<dbReference type="GO" id="GO:0005829">
    <property type="term" value="C:cytosol"/>
    <property type="evidence" value="ECO:0007669"/>
    <property type="project" value="TreeGrafter"/>
</dbReference>
<evidence type="ECO:0000256" key="3">
    <source>
        <dbReference type="HAMAP-Rule" id="MF_00023"/>
    </source>
</evidence>
<comment type="subcellular location">
    <subcellularLocation>
        <location evidence="3">Cytoplasm</location>
    </subcellularLocation>
    <text evidence="3">The tmRNA-SmpB complex associates with stalled 70S ribosomes.</text>
</comment>
<dbReference type="AlphaFoldDB" id="A0A1G1V5L1"/>
<keyword evidence="1 3" id="KW-0963">Cytoplasm</keyword>
<accession>A0A1G1V5L1</accession>
<comment type="function">
    <text evidence="3">Required for rescue of stalled ribosomes mediated by trans-translation. Binds to transfer-messenger RNA (tmRNA), required for stable association of tmRNA with ribosomes. tmRNA and SmpB together mimic tRNA shape, replacing the anticodon stem-loop with SmpB. tmRNA is encoded by the ssrA gene; the 2 termini fold to resemble tRNA(Ala) and it encodes a 'tag peptide', a short internal open reading frame. During trans-translation Ala-aminoacylated tmRNA acts like a tRNA, entering the A-site of stalled ribosomes, displacing the stalled mRNA. The ribosome then switches to translate the ORF on the tmRNA; the nascent peptide is terminated with the 'tag peptide' encoded by the tmRNA and targeted for degradation. The ribosome is freed to recommence translation, which seems to be the essential function of trans-translation.</text>
</comment>
<dbReference type="Gene3D" id="2.40.280.10">
    <property type="match status" value="1"/>
</dbReference>
<comment type="caution">
    <text evidence="4">The sequence shown here is derived from an EMBL/GenBank/DDBJ whole genome shotgun (WGS) entry which is preliminary data.</text>
</comment>
<dbReference type="GO" id="GO:0070930">
    <property type="term" value="P:trans-translation-dependent protein tagging"/>
    <property type="evidence" value="ECO:0007669"/>
    <property type="project" value="TreeGrafter"/>
</dbReference>
<comment type="similarity">
    <text evidence="3">Belongs to the SmpB family.</text>
</comment>
<dbReference type="STRING" id="1797516.A3D26_00465"/>
<dbReference type="HAMAP" id="MF_00023">
    <property type="entry name" value="SmpB"/>
    <property type="match status" value="1"/>
</dbReference>
<dbReference type="PANTHER" id="PTHR30308:SF2">
    <property type="entry name" value="SSRA-BINDING PROTEIN"/>
    <property type="match status" value="1"/>
</dbReference>
<evidence type="ECO:0000256" key="1">
    <source>
        <dbReference type="ARBA" id="ARBA00022490"/>
    </source>
</evidence>
<dbReference type="InterPro" id="IPR023620">
    <property type="entry name" value="SmpB"/>
</dbReference>
<dbReference type="SUPFAM" id="SSF74982">
    <property type="entry name" value="Small protein B (SmpB)"/>
    <property type="match status" value="1"/>
</dbReference>
<protein>
    <recommendedName>
        <fullName evidence="3">SsrA-binding protein</fullName>
    </recommendedName>
    <alternativeName>
        <fullName evidence="3">Small protein B</fullName>
    </alternativeName>
</protein>
<dbReference type="EMBL" id="MHBZ01000033">
    <property type="protein sequence ID" value="OGY10572.1"/>
    <property type="molecule type" value="Genomic_DNA"/>
</dbReference>
<dbReference type="Proteomes" id="UP000178319">
    <property type="component" value="Unassembled WGS sequence"/>
</dbReference>
<reference evidence="4 5" key="1">
    <citation type="journal article" date="2016" name="Nat. Commun.">
        <title>Thousands of microbial genomes shed light on interconnected biogeochemical processes in an aquifer system.</title>
        <authorList>
            <person name="Anantharaman K."/>
            <person name="Brown C.T."/>
            <person name="Hug L.A."/>
            <person name="Sharon I."/>
            <person name="Castelle C.J."/>
            <person name="Probst A.J."/>
            <person name="Thomas B.C."/>
            <person name="Singh A."/>
            <person name="Wilkins M.J."/>
            <person name="Karaoz U."/>
            <person name="Brodie E.L."/>
            <person name="Williams K.H."/>
            <person name="Hubbard S.S."/>
            <person name="Banfield J.F."/>
        </authorList>
    </citation>
    <scope>NUCLEOTIDE SEQUENCE [LARGE SCALE GENOMIC DNA]</scope>
</reference>
<dbReference type="PANTHER" id="PTHR30308">
    <property type="entry name" value="TMRNA-BINDING COMPONENT OF TRANS-TRANSLATION TAGGING COMPLEX"/>
    <property type="match status" value="1"/>
</dbReference>
<dbReference type="CDD" id="cd09294">
    <property type="entry name" value="SmpB"/>
    <property type="match status" value="1"/>
</dbReference>
<dbReference type="InterPro" id="IPR000037">
    <property type="entry name" value="SsrA-bd_prot"/>
</dbReference>
<evidence type="ECO:0000313" key="4">
    <source>
        <dbReference type="EMBL" id="OGY10572.1"/>
    </source>
</evidence>